<proteinExistence type="predicted"/>
<evidence type="ECO:0008006" key="2">
    <source>
        <dbReference type="Google" id="ProtNLM"/>
    </source>
</evidence>
<accession>X0W7K6</accession>
<sequence>MAELTFRINGDPNKASQKGNEMSIEEIAIAVTSQAKTLAPVNKKIGVGGQLRGSIMYKTFETQGGFGERGTTEGGEIDVNPQKGEGYVGTNVNYAIYQEFGTKKMAGQPFLRPAIALLVTPELKEEIKKEL</sequence>
<reference evidence="1" key="1">
    <citation type="journal article" date="2014" name="Front. Microbiol.">
        <title>High frequency of phylogenetically diverse reductive dehalogenase-homologous genes in deep subseafloor sedimentary metagenomes.</title>
        <authorList>
            <person name="Kawai M."/>
            <person name="Futagami T."/>
            <person name="Toyoda A."/>
            <person name="Takaki Y."/>
            <person name="Nishi S."/>
            <person name="Hori S."/>
            <person name="Arai W."/>
            <person name="Tsubouchi T."/>
            <person name="Morono Y."/>
            <person name="Uchiyama I."/>
            <person name="Ito T."/>
            <person name="Fujiyama A."/>
            <person name="Inagaki F."/>
            <person name="Takami H."/>
        </authorList>
    </citation>
    <scope>NUCLEOTIDE SEQUENCE</scope>
    <source>
        <strain evidence="1">Expedition CK06-06</strain>
    </source>
</reference>
<dbReference type="InterPro" id="IPR010064">
    <property type="entry name" value="HK97-gp10_tail"/>
</dbReference>
<comment type="caution">
    <text evidence="1">The sequence shown here is derived from an EMBL/GenBank/DDBJ whole genome shotgun (WGS) entry which is preliminary data.</text>
</comment>
<name>X0W7K6_9ZZZZ</name>
<dbReference type="AlphaFoldDB" id="X0W7K6"/>
<evidence type="ECO:0000313" key="1">
    <source>
        <dbReference type="EMBL" id="GAG26929.1"/>
    </source>
</evidence>
<organism evidence="1">
    <name type="scientific">marine sediment metagenome</name>
    <dbReference type="NCBI Taxonomy" id="412755"/>
    <lineage>
        <taxon>unclassified sequences</taxon>
        <taxon>metagenomes</taxon>
        <taxon>ecological metagenomes</taxon>
    </lineage>
</organism>
<protein>
    <recommendedName>
        <fullName evidence="2">HK97 gp10 family phage protein</fullName>
    </recommendedName>
</protein>
<feature type="non-terminal residue" evidence="1">
    <location>
        <position position="131"/>
    </location>
</feature>
<dbReference type="NCBIfam" id="TIGR01725">
    <property type="entry name" value="phge_HK97_gp10"/>
    <property type="match status" value="1"/>
</dbReference>
<dbReference type="EMBL" id="BARS01033565">
    <property type="protein sequence ID" value="GAG26929.1"/>
    <property type="molecule type" value="Genomic_DNA"/>
</dbReference>
<gene>
    <name evidence="1" type="ORF">S01H1_51960</name>
</gene>